<feature type="domain" description="D-Lysine 5,6-aminomutase alpha subunit" evidence="1">
    <location>
        <begin position="11"/>
        <end position="526"/>
    </location>
</feature>
<organism evidence="2 3">
    <name type="scientific">Nocardioides potassii</name>
    <dbReference type="NCBI Taxonomy" id="2911371"/>
    <lineage>
        <taxon>Bacteria</taxon>
        <taxon>Bacillati</taxon>
        <taxon>Actinomycetota</taxon>
        <taxon>Actinomycetes</taxon>
        <taxon>Propionibacteriales</taxon>
        <taxon>Nocardioidaceae</taxon>
        <taxon>Nocardioides</taxon>
    </lineage>
</organism>
<dbReference type="Gene3D" id="3.20.20.440">
    <property type="entry name" value="D-Lysine 5,6-aminomutase alpha subunit"/>
    <property type="match status" value="1"/>
</dbReference>
<dbReference type="SUPFAM" id="SSF51703">
    <property type="entry name" value="Cobalamin (vitamin B12)-dependent enzymes"/>
    <property type="match status" value="1"/>
</dbReference>
<dbReference type="EMBL" id="JAKJHZ010000005">
    <property type="protein sequence ID" value="MCF6377718.1"/>
    <property type="molecule type" value="Genomic_DNA"/>
</dbReference>
<dbReference type="Pfam" id="PF09043">
    <property type="entry name" value="Lys-AminoMut_A"/>
    <property type="match status" value="1"/>
</dbReference>
<accession>A0ABS9HC84</accession>
<protein>
    <submittedName>
        <fullName evidence="2">Lysine 5,6-aminomutase subunit alpha</fullName>
    </submittedName>
</protein>
<proteinExistence type="predicted"/>
<dbReference type="InterPro" id="IPR037086">
    <property type="entry name" value="Lys-AminoMut_asu_sf"/>
</dbReference>
<comment type="caution">
    <text evidence="2">The sequence shown here is derived from an EMBL/GenBank/DDBJ whole genome shotgun (WGS) entry which is preliminary data.</text>
</comment>
<dbReference type="InterPro" id="IPR016176">
    <property type="entry name" value="Cbl-dep_enz_cat"/>
</dbReference>
<dbReference type="RefSeq" id="WP_236401406.1">
    <property type="nucleotide sequence ID" value="NZ_JAKJHZ010000005.1"/>
</dbReference>
<name>A0ABS9HC84_9ACTN</name>
<dbReference type="InterPro" id="IPR015130">
    <property type="entry name" value="Lys-AminoMut_A"/>
</dbReference>
<keyword evidence="3" id="KW-1185">Reference proteome</keyword>
<sequence length="548" mass="59717">MALTRNKQSQLGIDSADVRRARTLARQVGKPIVDLATQHTTVSVERATLRLAGLGGADPDGTPWVNRLADAVRADVGLEHGVSLPVWDALLRGEGDDLLTLAQKAAAGSVTFRLPEGKDATRARTASRKAVAAGIKQIDRQRAAREKMIAKVGDAPSKPWIYLIVATGDIHEDIPQAQAAAREGADVIAVIRSTGQSLLDFVPEGATREGFAGTYATQENFRLMRAALDETSKELGRYVRLTNYASGLCMPEIATLAGLERLDMMLNDSMYGILFRDINPIRTFVDQRFSRQIHARAGIIINTGEDNYLTTADAVEAAHTVTTSQLLNEYFAKEAGLEDWQLGLGHAFEIDPEVPDSFRLELAHAMLARELFPDAPLKWMPPTRHMTGDIFKGYLLDGFFNLVGAMTGQGILLVGMMTEAVVTPWISDRDLALQNVRYVMNAAGNLHEDFHPSPDGFIATRAREVLGLAVGLMEEIKADRSVPGQPPLLSAIADGTFGLMKRPADKGRGLDGVARKSADYYNPATKILESPLVDERALRVSRDRGAKR</sequence>
<evidence type="ECO:0000259" key="1">
    <source>
        <dbReference type="Pfam" id="PF09043"/>
    </source>
</evidence>
<dbReference type="Proteomes" id="UP001201161">
    <property type="component" value="Unassembled WGS sequence"/>
</dbReference>
<gene>
    <name evidence="2" type="ORF">L2K70_08880</name>
</gene>
<reference evidence="2 3" key="1">
    <citation type="submission" date="2022-01" db="EMBL/GenBank/DDBJ databases">
        <title>Nocardioides sp. nov., an actinomycete isolated from mining soil.</title>
        <authorList>
            <person name="Liu L."/>
        </authorList>
    </citation>
    <scope>NUCLEOTIDE SEQUENCE [LARGE SCALE GENOMIC DNA]</scope>
    <source>
        <strain evidence="2 3">KLBMP 9356</strain>
    </source>
</reference>
<evidence type="ECO:0000313" key="2">
    <source>
        <dbReference type="EMBL" id="MCF6377718.1"/>
    </source>
</evidence>
<evidence type="ECO:0000313" key="3">
    <source>
        <dbReference type="Proteomes" id="UP001201161"/>
    </source>
</evidence>